<feature type="chain" id="PRO_5045304793" description="Phosphoinositide phospholipase C, Ca2+-dependent" evidence="1">
    <location>
        <begin position="35"/>
        <end position="380"/>
    </location>
</feature>
<dbReference type="Pfam" id="PF16670">
    <property type="entry name" value="PI-PLC-C1"/>
    <property type="match status" value="1"/>
</dbReference>
<evidence type="ECO:0000256" key="1">
    <source>
        <dbReference type="SAM" id="SignalP"/>
    </source>
</evidence>
<evidence type="ECO:0000313" key="3">
    <source>
        <dbReference type="Proteomes" id="UP000662770"/>
    </source>
</evidence>
<name>A0ABX7QT53_9GAMM</name>
<dbReference type="SUPFAM" id="SSF51695">
    <property type="entry name" value="PLC-like phosphodiesterases"/>
    <property type="match status" value="1"/>
</dbReference>
<protein>
    <recommendedName>
        <fullName evidence="4">Phosphoinositide phospholipase C, Ca2+-dependent</fullName>
    </recommendedName>
</protein>
<dbReference type="Proteomes" id="UP000662770">
    <property type="component" value="Chromosome"/>
</dbReference>
<evidence type="ECO:0000313" key="2">
    <source>
        <dbReference type="EMBL" id="QSX34121.1"/>
    </source>
</evidence>
<dbReference type="RefSeq" id="WP_207355326.1">
    <property type="nucleotide sequence ID" value="NZ_CP071503.1"/>
</dbReference>
<dbReference type="InterPro" id="IPR017946">
    <property type="entry name" value="PLC-like_Pdiesterase_TIM-brl"/>
</dbReference>
<sequence length="380" mass="42438">MQLRHINAIMPNFKRRLALCFYCLFGLMSATSGATTNPTITAAPLKITDYQFVGSHNSYKQQIPSAVGNWIQQQDPQLFSQINYYHLPLLQQLDLGLRQLEIDVLDDPDGKRFSDPLAGKLTSTALFSPAEQQALGQPGFKVFHIPDIDVRSDCLQLTDCLQQLKQWSQQHPQHLPLFILMNVKERKPDFIGGAQPAQFNAATFERLQNTLRASLGDALFTPSQLQGDAKSVRQAVLRQGWPTVEQLRGRFIFIFDGNAPQQQQLRAAQSGQPLFFASYASDDPAAALMICNDPITQQQQIKQLVQQGFLVRTRADADFSATTTQRQQQFAAAVSSGAQLISTDFYPTSPQATQSGWQVTFANRALWQVKNYTNNTGDTP</sequence>
<dbReference type="EMBL" id="CP071503">
    <property type="protein sequence ID" value="QSX34121.1"/>
    <property type="molecule type" value="Genomic_DNA"/>
</dbReference>
<proteinExistence type="predicted"/>
<reference evidence="2 3" key="1">
    <citation type="submission" date="2021-03" db="EMBL/GenBank/DDBJ databases">
        <title>Novel species identification of genus Shewanella.</title>
        <authorList>
            <person name="Liu G."/>
            <person name="Zhang Q."/>
        </authorList>
    </citation>
    <scope>NUCLEOTIDE SEQUENCE [LARGE SCALE GENOMIC DNA]</scope>
    <source>
        <strain evidence="2 3">FJAT-51800</strain>
    </source>
</reference>
<evidence type="ECO:0008006" key="4">
    <source>
        <dbReference type="Google" id="ProtNLM"/>
    </source>
</evidence>
<accession>A0ABX7QT53</accession>
<feature type="signal peptide" evidence="1">
    <location>
        <begin position="1"/>
        <end position="34"/>
    </location>
</feature>
<gene>
    <name evidence="2" type="ORF">JYB87_02415</name>
</gene>
<dbReference type="InterPro" id="IPR032075">
    <property type="entry name" value="PI-PLC-C1"/>
</dbReference>
<dbReference type="PROSITE" id="PS50007">
    <property type="entry name" value="PIPLC_X_DOMAIN"/>
    <property type="match status" value="1"/>
</dbReference>
<organism evidence="2 3">
    <name type="scientific">Shewanella avicenniae</name>
    <dbReference type="NCBI Taxonomy" id="2814294"/>
    <lineage>
        <taxon>Bacteria</taxon>
        <taxon>Pseudomonadati</taxon>
        <taxon>Pseudomonadota</taxon>
        <taxon>Gammaproteobacteria</taxon>
        <taxon>Alteromonadales</taxon>
        <taxon>Shewanellaceae</taxon>
        <taxon>Shewanella</taxon>
    </lineage>
</organism>
<keyword evidence="1" id="KW-0732">Signal</keyword>
<dbReference type="CDD" id="cd08589">
    <property type="entry name" value="PI-PLCc_SaPLC1_like"/>
    <property type="match status" value="1"/>
</dbReference>
<dbReference type="Gene3D" id="3.20.20.190">
    <property type="entry name" value="Phosphatidylinositol (PI) phosphodiesterase"/>
    <property type="match status" value="1"/>
</dbReference>
<keyword evidence="3" id="KW-1185">Reference proteome</keyword>